<feature type="region of interest" description="Disordered" evidence="17">
    <location>
        <begin position="1411"/>
        <end position="1471"/>
    </location>
</feature>
<dbReference type="Pfam" id="PF13832">
    <property type="entry name" value="zf-HC5HC2H_2"/>
    <property type="match status" value="1"/>
</dbReference>
<dbReference type="PROSITE" id="PS01359">
    <property type="entry name" value="ZF_PHD_1"/>
    <property type="match status" value="1"/>
</dbReference>
<dbReference type="GO" id="GO:0032259">
    <property type="term" value="P:methylation"/>
    <property type="evidence" value="ECO:0007669"/>
    <property type="project" value="UniProtKB-KW"/>
</dbReference>
<evidence type="ECO:0000256" key="9">
    <source>
        <dbReference type="ARBA" id="ARBA00022853"/>
    </source>
</evidence>
<dbReference type="InterPro" id="IPR013083">
    <property type="entry name" value="Znf_RING/FYVE/PHD"/>
</dbReference>
<feature type="domain" description="JmjN" evidence="18">
    <location>
        <begin position="13"/>
        <end position="55"/>
    </location>
</feature>
<dbReference type="InterPro" id="IPR034732">
    <property type="entry name" value="EPHD"/>
</dbReference>
<feature type="region of interest" description="Disordered" evidence="17">
    <location>
        <begin position="355"/>
        <end position="430"/>
    </location>
</feature>
<dbReference type="InterPro" id="IPR002999">
    <property type="entry name" value="Tudor"/>
</dbReference>
<keyword evidence="9" id="KW-0156">Chromatin regulator</keyword>
<dbReference type="GO" id="GO:0140684">
    <property type="term" value="F:histone H3K9me2/H3K9me3 demethylase activity"/>
    <property type="evidence" value="ECO:0007669"/>
    <property type="project" value="UniProtKB-EC"/>
</dbReference>
<evidence type="ECO:0000256" key="4">
    <source>
        <dbReference type="ARBA" id="ARBA00012900"/>
    </source>
</evidence>
<evidence type="ECO:0000259" key="19">
    <source>
        <dbReference type="PROSITE" id="PS51184"/>
    </source>
</evidence>
<dbReference type="Gene3D" id="3.10.330.70">
    <property type="match status" value="1"/>
</dbReference>
<feature type="compositionally biased region" description="Polar residues" evidence="17">
    <location>
        <begin position="1459"/>
        <end position="1471"/>
    </location>
</feature>
<dbReference type="STRING" id="6573.A0A210QAK1"/>
<dbReference type="InterPro" id="IPR003349">
    <property type="entry name" value="JmjN"/>
</dbReference>
<feature type="compositionally biased region" description="Basic and acidic residues" evidence="17">
    <location>
        <begin position="1587"/>
        <end position="1597"/>
    </location>
</feature>
<dbReference type="Proteomes" id="UP000242188">
    <property type="component" value="Unassembled WGS sequence"/>
</dbReference>
<evidence type="ECO:0000256" key="7">
    <source>
        <dbReference type="ARBA" id="ARBA00022771"/>
    </source>
</evidence>
<dbReference type="EMBL" id="NEDP02004406">
    <property type="protein sequence ID" value="OWF45761.1"/>
    <property type="molecule type" value="Genomic_DNA"/>
</dbReference>
<dbReference type="GO" id="GO:0010468">
    <property type="term" value="P:regulation of gene expression"/>
    <property type="evidence" value="ECO:0007669"/>
    <property type="project" value="TreeGrafter"/>
</dbReference>
<dbReference type="InterPro" id="IPR040477">
    <property type="entry name" value="KDM4-like_Tudor"/>
</dbReference>
<dbReference type="Gene3D" id="2.30.30.140">
    <property type="match status" value="1"/>
</dbReference>
<evidence type="ECO:0000256" key="3">
    <source>
        <dbReference type="ARBA" id="ARBA00009711"/>
    </source>
</evidence>
<comment type="cofactor">
    <cofactor evidence="1">
        <name>Fe(2+)</name>
        <dbReference type="ChEBI" id="CHEBI:29033"/>
    </cofactor>
</comment>
<feature type="region of interest" description="Disordered" evidence="17">
    <location>
        <begin position="537"/>
        <end position="576"/>
    </location>
</feature>
<feature type="compositionally biased region" description="Polar residues" evidence="17">
    <location>
        <begin position="1439"/>
        <end position="1448"/>
    </location>
</feature>
<gene>
    <name evidence="21" type="ORF">KP79_PYT09060</name>
</gene>
<dbReference type="SUPFAM" id="SSF57903">
    <property type="entry name" value="FYVE/PHD zinc finger"/>
    <property type="match status" value="1"/>
</dbReference>
<dbReference type="SUPFAM" id="SSF63748">
    <property type="entry name" value="Tudor/PWWP/MBT"/>
    <property type="match status" value="2"/>
</dbReference>
<keyword evidence="21" id="KW-0489">Methyltransferase</keyword>
<evidence type="ECO:0000256" key="16">
    <source>
        <dbReference type="ARBA" id="ARBA00049349"/>
    </source>
</evidence>
<dbReference type="EC" id="1.14.11.66" evidence="4"/>
<feature type="region of interest" description="Disordered" evidence="17">
    <location>
        <begin position="485"/>
        <end position="513"/>
    </location>
</feature>
<name>A0A210QAK1_MIZYE</name>
<dbReference type="PANTHER" id="PTHR10694">
    <property type="entry name" value="LYSINE-SPECIFIC DEMETHYLASE"/>
    <property type="match status" value="1"/>
</dbReference>
<keyword evidence="15" id="KW-0539">Nucleus</keyword>
<dbReference type="FunFam" id="2.60.120.650:FF:000048">
    <property type="entry name" value="Lysine-specific demethylase 4A"/>
    <property type="match status" value="1"/>
</dbReference>
<keyword evidence="14" id="KW-0804">Transcription</keyword>
<reference evidence="21 22" key="1">
    <citation type="journal article" date="2017" name="Nat. Ecol. Evol.">
        <title>Scallop genome provides insights into evolution of bilaterian karyotype and development.</title>
        <authorList>
            <person name="Wang S."/>
            <person name="Zhang J."/>
            <person name="Jiao W."/>
            <person name="Li J."/>
            <person name="Xun X."/>
            <person name="Sun Y."/>
            <person name="Guo X."/>
            <person name="Huan P."/>
            <person name="Dong B."/>
            <person name="Zhang L."/>
            <person name="Hu X."/>
            <person name="Sun X."/>
            <person name="Wang J."/>
            <person name="Zhao C."/>
            <person name="Wang Y."/>
            <person name="Wang D."/>
            <person name="Huang X."/>
            <person name="Wang R."/>
            <person name="Lv J."/>
            <person name="Li Y."/>
            <person name="Zhang Z."/>
            <person name="Liu B."/>
            <person name="Lu W."/>
            <person name="Hui Y."/>
            <person name="Liang J."/>
            <person name="Zhou Z."/>
            <person name="Hou R."/>
            <person name="Li X."/>
            <person name="Liu Y."/>
            <person name="Li H."/>
            <person name="Ning X."/>
            <person name="Lin Y."/>
            <person name="Zhao L."/>
            <person name="Xing Q."/>
            <person name="Dou J."/>
            <person name="Li Y."/>
            <person name="Mao J."/>
            <person name="Guo H."/>
            <person name="Dou H."/>
            <person name="Li T."/>
            <person name="Mu C."/>
            <person name="Jiang W."/>
            <person name="Fu Q."/>
            <person name="Fu X."/>
            <person name="Miao Y."/>
            <person name="Liu J."/>
            <person name="Yu Q."/>
            <person name="Li R."/>
            <person name="Liao H."/>
            <person name="Li X."/>
            <person name="Kong Y."/>
            <person name="Jiang Z."/>
            <person name="Chourrout D."/>
            <person name="Li R."/>
            <person name="Bao Z."/>
        </authorList>
    </citation>
    <scope>NUCLEOTIDE SEQUENCE [LARGE SCALE GENOMIC DNA]</scope>
    <source>
        <strain evidence="21 22">PY_sf001</strain>
    </source>
</reference>
<keyword evidence="6" id="KW-0677">Repeat</keyword>
<keyword evidence="7" id="KW-0863">Zinc-finger</keyword>
<dbReference type="SUPFAM" id="SSF51197">
    <property type="entry name" value="Clavaminate synthase-like"/>
    <property type="match status" value="1"/>
</dbReference>
<dbReference type="Pfam" id="PF18104">
    <property type="entry name" value="Tudor_2"/>
    <property type="match status" value="2"/>
</dbReference>
<evidence type="ECO:0000256" key="1">
    <source>
        <dbReference type="ARBA" id="ARBA00001954"/>
    </source>
</evidence>
<dbReference type="InterPro" id="IPR011011">
    <property type="entry name" value="Znf_FYVE_PHD"/>
</dbReference>
<sequence>MESSSGGSNTPKIMVFRPTMEEFKDMAKYVSYMESCGAHKAGVAKVIPPAEWVPRRGGYDDLEMTIPAPITQVVTGCQGLYQQYNIQKKPLTIKEFEKLANSDRYRTPKHFDFDELERKYWKNITFVNPIYGADISGSIYDTDQNYWNINKLGTILDYVAGDYGIKIEGVNTAYLYFGMWKTTFPWHTEDMDLYSINYLHFGAPKSWYSVPPEHGRRLERLATGFFPSSSQSCPAFLRHKMTLISPAILKQYSIPFNKITQEAGEFMITFPYGYHQGYNHGFNCAESTNFATERWIEYGKRCLQCKCRKDGVKISMDTFVMRFQPERYALWKEGKDIAPHPEDDQSKLYKHRDKSIANNSGTVSKRHPISKSTSPKKKDSVKEEKEESETSKVKQEEENADESCIEGEKDDEQSTGSTSDEKGSNSDSSKKKIAMYLKDVKKASAPTKKAAPSSFQAAFESLVTNNKTFPKPPVHIVDGVPVKVKQRKRKSEESKIKIKNEPIPTESGDASSLNAELTVSENKTMQNGETKQQIVVVPKKKSRKDGNSPPKRKKQVQNLHPSYPFLPLNHPSSTTSVTKGMITKEESDFNRLNFLMPTIRWIKQQQMLQNCSNKTIGYTSGKSEEIPFAHSSGVSFEDLLAAQNRDIKCEPHVVSNSKGNPVKAHGSMLHNYSRPGTIMPPSTTMTVNTATKSTEPKEETESESALDLSVATTTSATTLSPESLKISQTTASPVRKQIAAHFSGTKNSPSVSSEREPMAGPSSASSNVDSQAIWPTPEQLKQSIKLTGPQHNLFNSFNQAFELAQSMLNKKRDGQEQTKASESPPSPKTSTSTDTTECSPSFESAPLLQQSPQQKTGTDKTPPRKPSTGDVSYPGLSQSPTGGVHSLTFSKLVSQSQKEQKKISESPKPHTTSLLQHKPLLPSPTHGSVFDNSRNPSTTCLSRPLGAGAESLVRHSSPSHAIGSPNMYTPLSSIAQHSQQQNLLLQSANQQQQTFLVNIPVMQTPQPTGGITGTPCTTATTRASQVLPLACGQTVETVDRGGVAKTNSKLTVSQILKGGKKAAKPILPNTIIVSSAFGGTQLIQVGQQTVSIPKVQTQPTKTVNVVNMMPTSNQGGVSLLLSPKSGTGGKIQTALPTMVSRQVITTTLPTSMPGQVFTRTVPTAASHQVITSTLHTPIKKQVITSSIPTAQRHILTTATPCPVITNVVGQSQIAMPIIQSPTASSIMARATPAVCQVTSTSNMGSVLKTVVGAVNDQTNIRPTLLAQKTKILPQFGGQPRFGTTQFLLQGVTQIHPAQKVFQVDPKSPHNFKTVVSSPSSSATSTTMSTQSSLLSPVVSTSCLSTLDSSLTVLTNTDALSVHNYSGSGLKSAQQDSDQSFGTIVSPNKVLQLVPQPIVPISQASTVATSTVLTQKGKHKPDTESKDISESPTKVRVIDTESSSGSDENFSPKEKKNMSKKISGNKVSAQSPSKHANFYKMVGSSPDVNQTVIQTTSYSAFSGNSEKCKKAKKTDSANKNQQANKKRKSPLKPTLEGCQEEKVKKLSATKKKKENMLTVDSNGNFSSPEEKKPKVNKSIKSKNSSKGEMVKAKSKKDIENKKEIKEEPSESIEIPDAIMTGPWAQPIKELWQHLPFDFEAEKKFNQNLANREPNCVVCALFKPFTKFSDSCSSPNLLSKKGNKKDKSRRSLPMIPEMCFACSTDNPRPLGLNTVLDNDGLSPLLTCDQCKICVHASCYGVTDFTKKWKCTRCTKQMFSAECCLCCQRGGALKPTSDGKWAHIVCALAIPEVKFENIQKREPINAYKITSERSKLRCYYCNPLQNSEKTFGVCVQCSQGRCTSSFHVTCAYAAGVVYETSDWPFPVYNTCLRHNHKEKGKGQRKLTELKKGDRVYAKHKNTRYYVAEVQKVTNQVFYSVDFDDGSFSDDLYPEDVDDHRMELGPPTIGTHVQIKWTDGDLYGATFRGAKSLVMYTVEFADGNHRVFKREELWSMDEVLPKQIKARTSEATERKYSIFYTEEIKAEVETEGKRPKAKISYSKLNG</sequence>
<feature type="compositionally biased region" description="Low complexity" evidence="17">
    <location>
        <begin position="818"/>
        <end position="841"/>
    </location>
</feature>
<keyword evidence="22" id="KW-1185">Reference proteome</keyword>
<evidence type="ECO:0000256" key="14">
    <source>
        <dbReference type="ARBA" id="ARBA00023163"/>
    </source>
</evidence>
<dbReference type="Pfam" id="PF02375">
    <property type="entry name" value="JmjN"/>
    <property type="match status" value="1"/>
</dbReference>
<keyword evidence="11" id="KW-0560">Oxidoreductase</keyword>
<proteinExistence type="inferred from homology"/>
<evidence type="ECO:0000256" key="2">
    <source>
        <dbReference type="ARBA" id="ARBA00004123"/>
    </source>
</evidence>
<keyword evidence="13" id="KW-0805">Transcription regulation</keyword>
<dbReference type="Gene3D" id="3.30.40.10">
    <property type="entry name" value="Zinc/RING finger domain, C3HC4 (zinc finger)"/>
    <property type="match status" value="2"/>
</dbReference>
<dbReference type="FunFam" id="3.10.330.70:FF:000001">
    <property type="entry name" value="Putative lysine-specific demethylase 4a"/>
    <property type="match status" value="1"/>
</dbReference>
<dbReference type="InterPro" id="IPR001965">
    <property type="entry name" value="Znf_PHD"/>
</dbReference>
<feature type="domain" description="PHD-type" evidence="20">
    <location>
        <begin position="1757"/>
        <end position="1872"/>
    </location>
</feature>
<dbReference type="GO" id="GO:0051864">
    <property type="term" value="F:histone H3K36 demethylase activity"/>
    <property type="evidence" value="ECO:0007669"/>
    <property type="project" value="TreeGrafter"/>
</dbReference>
<keyword evidence="10" id="KW-0223">Dioxygenase</keyword>
<feature type="region of interest" description="Disordered" evidence="17">
    <location>
        <begin position="1502"/>
        <end position="1597"/>
    </location>
</feature>
<organism evidence="21 22">
    <name type="scientific">Mizuhopecten yessoensis</name>
    <name type="common">Japanese scallop</name>
    <name type="synonym">Patinopecten yessoensis</name>
    <dbReference type="NCBI Taxonomy" id="6573"/>
    <lineage>
        <taxon>Eukaryota</taxon>
        <taxon>Metazoa</taxon>
        <taxon>Spiralia</taxon>
        <taxon>Lophotrochozoa</taxon>
        <taxon>Mollusca</taxon>
        <taxon>Bivalvia</taxon>
        <taxon>Autobranchia</taxon>
        <taxon>Pteriomorphia</taxon>
        <taxon>Pectinida</taxon>
        <taxon>Pectinoidea</taxon>
        <taxon>Pectinidae</taxon>
        <taxon>Mizuhopecten</taxon>
    </lineage>
</organism>
<feature type="compositionally biased region" description="Low complexity" evidence="17">
    <location>
        <begin position="705"/>
        <end position="724"/>
    </location>
</feature>
<dbReference type="GO" id="GO:0005634">
    <property type="term" value="C:nucleus"/>
    <property type="evidence" value="ECO:0007669"/>
    <property type="project" value="UniProtKB-SubCell"/>
</dbReference>
<evidence type="ECO:0000256" key="6">
    <source>
        <dbReference type="ARBA" id="ARBA00022737"/>
    </source>
</evidence>
<dbReference type="GO" id="GO:0008270">
    <property type="term" value="F:zinc ion binding"/>
    <property type="evidence" value="ECO:0007669"/>
    <property type="project" value="UniProtKB-KW"/>
</dbReference>
<dbReference type="Pfam" id="PF02373">
    <property type="entry name" value="JmjC"/>
    <property type="match status" value="1"/>
</dbReference>
<dbReference type="PROSITE" id="PS51183">
    <property type="entry name" value="JMJN"/>
    <property type="match status" value="1"/>
</dbReference>
<dbReference type="Pfam" id="PF13831">
    <property type="entry name" value="PHD_2"/>
    <property type="match status" value="1"/>
</dbReference>
<dbReference type="SMART" id="SM00249">
    <property type="entry name" value="PHD"/>
    <property type="match status" value="2"/>
</dbReference>
<comment type="similarity">
    <text evidence="3">Belongs to the JHDM3 histone demethylase family.</text>
</comment>
<evidence type="ECO:0000256" key="5">
    <source>
        <dbReference type="ARBA" id="ARBA00022723"/>
    </source>
</evidence>
<feature type="region of interest" description="Disordered" evidence="17">
    <location>
        <begin position="810"/>
        <end position="938"/>
    </location>
</feature>
<accession>A0A210QAK1</accession>
<evidence type="ECO:0000256" key="13">
    <source>
        <dbReference type="ARBA" id="ARBA00023015"/>
    </source>
</evidence>
<dbReference type="CDD" id="cd20392">
    <property type="entry name" value="Tudor_JMJD2_rpt2"/>
    <property type="match status" value="1"/>
</dbReference>
<evidence type="ECO:0000256" key="10">
    <source>
        <dbReference type="ARBA" id="ARBA00022964"/>
    </source>
</evidence>
<evidence type="ECO:0000259" key="18">
    <source>
        <dbReference type="PROSITE" id="PS51183"/>
    </source>
</evidence>
<feature type="compositionally biased region" description="Basic and acidic residues" evidence="17">
    <location>
        <begin position="419"/>
        <end position="430"/>
    </location>
</feature>
<keyword evidence="5" id="KW-0479">Metal-binding</keyword>
<feature type="domain" description="JmjC" evidence="19">
    <location>
        <begin position="141"/>
        <end position="307"/>
    </location>
</feature>
<evidence type="ECO:0000256" key="12">
    <source>
        <dbReference type="ARBA" id="ARBA00023004"/>
    </source>
</evidence>
<keyword evidence="21" id="KW-0808">Transferase</keyword>
<feature type="compositionally biased region" description="Polar residues" evidence="17">
    <location>
        <begin position="1557"/>
        <end position="1566"/>
    </location>
</feature>
<keyword evidence="8" id="KW-0862">Zinc</keyword>
<feature type="region of interest" description="Disordered" evidence="17">
    <location>
        <begin position="672"/>
        <end position="769"/>
    </location>
</feature>
<dbReference type="PROSITE" id="PS51805">
    <property type="entry name" value="EPHD"/>
    <property type="match status" value="1"/>
</dbReference>
<dbReference type="PROSITE" id="PS51184">
    <property type="entry name" value="JMJC"/>
    <property type="match status" value="1"/>
</dbReference>
<dbReference type="SMART" id="SM00558">
    <property type="entry name" value="JmjC"/>
    <property type="match status" value="1"/>
</dbReference>
<feature type="compositionally biased region" description="Polar residues" evidence="17">
    <location>
        <begin position="875"/>
        <end position="897"/>
    </location>
</feature>
<comment type="subcellular location">
    <subcellularLocation>
        <location evidence="2">Nucleus</location>
    </subcellularLocation>
</comment>
<dbReference type="SMART" id="SM00545">
    <property type="entry name" value="JmjN"/>
    <property type="match status" value="1"/>
</dbReference>
<evidence type="ECO:0000256" key="11">
    <source>
        <dbReference type="ARBA" id="ARBA00023002"/>
    </source>
</evidence>
<evidence type="ECO:0000256" key="8">
    <source>
        <dbReference type="ARBA" id="ARBA00022833"/>
    </source>
</evidence>
<dbReference type="PANTHER" id="PTHR10694:SF129">
    <property type="entry name" value="LYSINE-SPECIFIC DEMETHYLASE 4B-RELATED"/>
    <property type="match status" value="1"/>
</dbReference>
<feature type="compositionally biased region" description="Basic and acidic residues" evidence="17">
    <location>
        <begin position="898"/>
        <end position="908"/>
    </location>
</feature>
<protein>
    <recommendedName>
        <fullName evidence="4">[histone H3]-trimethyl-L-lysine(9) demethylase</fullName>
        <ecNumber evidence="4">1.14.11.66</ecNumber>
    </recommendedName>
</protein>
<evidence type="ECO:0000256" key="15">
    <source>
        <dbReference type="ARBA" id="ARBA00023242"/>
    </source>
</evidence>
<comment type="catalytic activity">
    <reaction evidence="16">
        <text>N(6),N(6),N(6)-trimethyl-L-lysyl(9)-[histone H3] + 2 2-oxoglutarate + 2 O2 = N(6)-methyl-L-lysyl(9)-[histone H3] + 2 formaldehyde + 2 succinate + 2 CO2</text>
        <dbReference type="Rhea" id="RHEA:60200"/>
        <dbReference type="Rhea" id="RHEA-COMP:15538"/>
        <dbReference type="Rhea" id="RHEA-COMP:15542"/>
        <dbReference type="ChEBI" id="CHEBI:15379"/>
        <dbReference type="ChEBI" id="CHEBI:16526"/>
        <dbReference type="ChEBI" id="CHEBI:16810"/>
        <dbReference type="ChEBI" id="CHEBI:16842"/>
        <dbReference type="ChEBI" id="CHEBI:30031"/>
        <dbReference type="ChEBI" id="CHEBI:61929"/>
        <dbReference type="ChEBI" id="CHEBI:61961"/>
        <dbReference type="EC" id="1.14.11.66"/>
    </reaction>
</comment>
<dbReference type="OrthoDB" id="9547406at2759"/>
<comment type="caution">
    <text evidence="21">The sequence shown here is derived from an EMBL/GenBank/DDBJ whole genome shotgun (WGS) entry which is preliminary data.</text>
</comment>
<evidence type="ECO:0000256" key="17">
    <source>
        <dbReference type="SAM" id="MobiDB-lite"/>
    </source>
</evidence>
<feature type="compositionally biased region" description="Basic and acidic residues" evidence="17">
    <location>
        <begin position="490"/>
        <end position="500"/>
    </location>
</feature>
<dbReference type="GO" id="GO:0008168">
    <property type="term" value="F:methyltransferase activity"/>
    <property type="evidence" value="ECO:0007669"/>
    <property type="project" value="UniProtKB-KW"/>
</dbReference>
<evidence type="ECO:0000259" key="20">
    <source>
        <dbReference type="PROSITE" id="PS51805"/>
    </source>
</evidence>
<dbReference type="SMART" id="SM00333">
    <property type="entry name" value="TUDOR"/>
    <property type="match status" value="2"/>
</dbReference>
<dbReference type="Gene3D" id="2.60.120.650">
    <property type="entry name" value="Cupin"/>
    <property type="match status" value="1"/>
</dbReference>
<dbReference type="InterPro" id="IPR003347">
    <property type="entry name" value="JmjC_dom"/>
</dbReference>
<evidence type="ECO:0000313" key="21">
    <source>
        <dbReference type="EMBL" id="OWF45761.1"/>
    </source>
</evidence>
<feature type="compositionally biased region" description="Acidic residues" evidence="17">
    <location>
        <begin position="398"/>
        <end position="413"/>
    </location>
</feature>
<feature type="compositionally biased region" description="Polar residues" evidence="17">
    <location>
        <begin position="847"/>
        <end position="856"/>
    </location>
</feature>
<keyword evidence="12" id="KW-0408">Iron</keyword>
<dbReference type="GO" id="GO:0000785">
    <property type="term" value="C:chromatin"/>
    <property type="evidence" value="ECO:0007669"/>
    <property type="project" value="TreeGrafter"/>
</dbReference>
<dbReference type="InterPro" id="IPR019787">
    <property type="entry name" value="Znf_PHD-finger"/>
</dbReference>
<feature type="compositionally biased region" description="Basic and acidic residues" evidence="17">
    <location>
        <begin position="1419"/>
        <end position="1428"/>
    </location>
</feature>
<dbReference type="InterPro" id="IPR019786">
    <property type="entry name" value="Zinc_finger_PHD-type_CS"/>
</dbReference>
<evidence type="ECO:0000313" key="22">
    <source>
        <dbReference type="Proteomes" id="UP000242188"/>
    </source>
</evidence>
<feature type="compositionally biased region" description="Basic and acidic residues" evidence="17">
    <location>
        <begin position="376"/>
        <end position="397"/>
    </location>
</feature>
<dbReference type="CDD" id="cd15675">
    <property type="entry name" value="ePHD_JMJD2"/>
    <property type="match status" value="1"/>
</dbReference>